<dbReference type="PANTHER" id="PTHR22904:SF523">
    <property type="entry name" value="STRESS-INDUCED-PHOSPHOPROTEIN 1"/>
    <property type="match status" value="1"/>
</dbReference>
<dbReference type="Proteomes" id="UP000192596">
    <property type="component" value="Unassembled WGS sequence"/>
</dbReference>
<gene>
    <name evidence="4" type="ORF">B0A48_05864</name>
</gene>
<evidence type="ECO:0000256" key="1">
    <source>
        <dbReference type="ARBA" id="ARBA00022737"/>
    </source>
</evidence>
<dbReference type="SUPFAM" id="SSF48452">
    <property type="entry name" value="TPR-like"/>
    <property type="match status" value="1"/>
</dbReference>
<evidence type="ECO:0000259" key="3">
    <source>
        <dbReference type="PROSITE" id="PS50181"/>
    </source>
</evidence>
<accession>A0A1V8TCG7</accession>
<comment type="caution">
    <text evidence="4">The sequence shown here is derived from an EMBL/GenBank/DDBJ whole genome shotgun (WGS) entry which is preliminary data.</text>
</comment>
<dbReference type="PANTHER" id="PTHR22904">
    <property type="entry name" value="TPR REPEAT CONTAINING PROTEIN"/>
    <property type="match status" value="1"/>
</dbReference>
<evidence type="ECO:0000313" key="4">
    <source>
        <dbReference type="EMBL" id="OQO08974.1"/>
    </source>
</evidence>
<dbReference type="Pfam" id="PF12937">
    <property type="entry name" value="F-box-like"/>
    <property type="match status" value="1"/>
</dbReference>
<dbReference type="PROSITE" id="PS50181">
    <property type="entry name" value="FBOX"/>
    <property type="match status" value="1"/>
</dbReference>
<keyword evidence="2" id="KW-0802">TPR repeat</keyword>
<reference evidence="5" key="1">
    <citation type="submission" date="2017-03" db="EMBL/GenBank/DDBJ databases">
        <title>Genomes of endolithic fungi from Antarctica.</title>
        <authorList>
            <person name="Coleine C."/>
            <person name="Masonjones S."/>
            <person name="Stajich J.E."/>
        </authorList>
    </citation>
    <scope>NUCLEOTIDE SEQUENCE [LARGE SCALE GENOMIC DNA]</scope>
    <source>
        <strain evidence="5">CCFEE 5527</strain>
    </source>
</reference>
<protein>
    <recommendedName>
        <fullName evidence="3">F-box domain-containing protein</fullName>
    </recommendedName>
</protein>
<dbReference type="InterPro" id="IPR011990">
    <property type="entry name" value="TPR-like_helical_dom_sf"/>
</dbReference>
<dbReference type="AlphaFoldDB" id="A0A1V8TCG7"/>
<dbReference type="InterPro" id="IPR036047">
    <property type="entry name" value="F-box-like_dom_sf"/>
</dbReference>
<proteinExistence type="predicted"/>
<evidence type="ECO:0000313" key="5">
    <source>
        <dbReference type="Proteomes" id="UP000192596"/>
    </source>
</evidence>
<dbReference type="InterPro" id="IPR032675">
    <property type="entry name" value="LRR_dom_sf"/>
</dbReference>
<dbReference type="OrthoDB" id="629492at2759"/>
<dbReference type="EMBL" id="NAJO01000011">
    <property type="protein sequence ID" value="OQO08974.1"/>
    <property type="molecule type" value="Genomic_DNA"/>
</dbReference>
<evidence type="ECO:0000256" key="2">
    <source>
        <dbReference type="ARBA" id="ARBA00022803"/>
    </source>
</evidence>
<dbReference type="GO" id="GO:0051879">
    <property type="term" value="F:Hsp90 protein binding"/>
    <property type="evidence" value="ECO:0007669"/>
    <property type="project" value="TreeGrafter"/>
</dbReference>
<feature type="domain" description="F-box" evidence="3">
    <location>
        <begin position="125"/>
        <end position="172"/>
    </location>
</feature>
<dbReference type="SMART" id="SM00256">
    <property type="entry name" value="FBOX"/>
    <property type="match status" value="1"/>
</dbReference>
<dbReference type="SUPFAM" id="SSF52047">
    <property type="entry name" value="RNI-like"/>
    <property type="match status" value="1"/>
</dbReference>
<dbReference type="InterPro" id="IPR001810">
    <property type="entry name" value="F-box_dom"/>
</dbReference>
<dbReference type="Gene3D" id="1.20.1280.50">
    <property type="match status" value="1"/>
</dbReference>
<keyword evidence="5" id="KW-1185">Reference proteome</keyword>
<name>A0A1V8TCG7_9PEZI</name>
<dbReference type="STRING" id="1507870.A0A1V8TCG7"/>
<dbReference type="Gene3D" id="1.25.40.10">
    <property type="entry name" value="Tetratricopeptide repeat domain"/>
    <property type="match status" value="1"/>
</dbReference>
<sequence>MSHFQEQGRAAYKRKDHAKALDLFDRAIGRMPSAQLYDNRSACHEKLGDLPAALSDAKKTIQLAREDPTGYLRAGKVLLKMEKRGTAAEIYSYGMRSIKHVGQGYELLRKAQKDLMNELSPAKSVDPLTMLPPELAVQVLEYVSFKQLMNVCLVSKEWTKFIRGNPDLWTYLDLSGANRKVGSKFISRAMNIARKRMKRAYLYNLYDADKALRAISTQCPIEDLTLRYMFLPPSEMTKCLSALTTLRRLHISHKVQILIQPFYDMLSAASNLKVLRCDDLVACHSVPGNAGPSEKMARLTDLDVTWQHFVAEWSVVFGGLLGRPVYFPDLRRLRIDGPMQSRMESTHLEHFGSLEHLELRAQLNPIRGWRLPPALRTLHIDQGNAKRSVLFEVAIADPECWPTPQLEVLILKGMQGAYLPNCLQWLDNSNSVESPVHLNTLFVTGCALRLPSDAETAAQVVRAALKHPRLGSLTHLNFEECSYCDDTVIGVIADTLPKLQILNVSKTDITGVGVKLLVQSGSLKELIVNDCRNLGHDAVVWARNQGVKVECSSSDVSGMGKKVRY</sequence>
<dbReference type="SUPFAM" id="SSF81383">
    <property type="entry name" value="F-box domain"/>
    <property type="match status" value="1"/>
</dbReference>
<keyword evidence="1" id="KW-0677">Repeat</keyword>
<dbReference type="Gene3D" id="3.80.10.10">
    <property type="entry name" value="Ribonuclease Inhibitor"/>
    <property type="match status" value="1"/>
</dbReference>
<dbReference type="InParanoid" id="A0A1V8TCG7"/>
<organism evidence="4 5">
    <name type="scientific">Cryoendolithus antarcticus</name>
    <dbReference type="NCBI Taxonomy" id="1507870"/>
    <lineage>
        <taxon>Eukaryota</taxon>
        <taxon>Fungi</taxon>
        <taxon>Dikarya</taxon>
        <taxon>Ascomycota</taxon>
        <taxon>Pezizomycotina</taxon>
        <taxon>Dothideomycetes</taxon>
        <taxon>Dothideomycetidae</taxon>
        <taxon>Cladosporiales</taxon>
        <taxon>Cladosporiaceae</taxon>
        <taxon>Cryoendolithus</taxon>
    </lineage>
</organism>